<dbReference type="Gene3D" id="3.40.630.30">
    <property type="match status" value="1"/>
</dbReference>
<dbReference type="RefSeq" id="WP_101824027.1">
    <property type="nucleotide sequence ID" value="NZ_PJZH01000006.1"/>
</dbReference>
<evidence type="ECO:0000259" key="1">
    <source>
        <dbReference type="Pfam" id="PF13302"/>
    </source>
</evidence>
<sequence>MRIPTLTTDRLLLKPLVAEDAQQIQKLYPRWEIVRYMVASVPWPYPENGAENYVNNVALPDIVKGIAWFWTIRHRDTPGKLMGVICLYDVEDNNRGFWLAPEYQGQGFMREASIAATDYWFNVLNKQTLRAFKAAVNSRSQRISASSGMRLINTVKKEYVSGLLDSELWEITRDEWNARKVC</sequence>
<proteinExistence type="predicted"/>
<protein>
    <submittedName>
        <fullName evidence="2">GNAT family N-acetyltransferase</fullName>
    </submittedName>
</protein>
<reference evidence="2 3" key="1">
    <citation type="submission" date="2017-12" db="EMBL/GenBank/DDBJ databases">
        <title>Characterization of six clinical isolates of Enterochimera gen. nov., a novel genus of the Yersiniaciae family and the three species Enterochimera arupensis sp. nov., Enterochimera coloradensis sp. nov, and Enterochimera californica sp. nov.</title>
        <authorList>
            <person name="Rossi A."/>
            <person name="Fisher M."/>
        </authorList>
    </citation>
    <scope>NUCLEOTIDE SEQUENCE [LARGE SCALE GENOMIC DNA]</scope>
    <source>
        <strain evidence="3">2016-Iso4</strain>
    </source>
</reference>
<dbReference type="OrthoDB" id="9804153at2"/>
<feature type="domain" description="N-acetyltransferase" evidence="1">
    <location>
        <begin position="10"/>
        <end position="150"/>
    </location>
</feature>
<dbReference type="Pfam" id="PF13302">
    <property type="entry name" value="Acetyltransf_3"/>
    <property type="match status" value="1"/>
</dbReference>
<evidence type="ECO:0000313" key="3">
    <source>
        <dbReference type="Proteomes" id="UP000234503"/>
    </source>
</evidence>
<dbReference type="InterPro" id="IPR016181">
    <property type="entry name" value="Acyl_CoA_acyltransferase"/>
</dbReference>
<dbReference type="EMBL" id="PJZH01000006">
    <property type="protein sequence ID" value="PLR36453.1"/>
    <property type="molecule type" value="Genomic_DNA"/>
</dbReference>
<dbReference type="GO" id="GO:0016747">
    <property type="term" value="F:acyltransferase activity, transferring groups other than amino-acyl groups"/>
    <property type="evidence" value="ECO:0007669"/>
    <property type="project" value="InterPro"/>
</dbReference>
<dbReference type="SUPFAM" id="SSF55729">
    <property type="entry name" value="Acyl-CoA N-acyltransferases (Nat)"/>
    <property type="match status" value="1"/>
</dbReference>
<dbReference type="PANTHER" id="PTHR43792">
    <property type="entry name" value="GNAT FAMILY, PUTATIVE (AFU_ORTHOLOGUE AFUA_3G00765)-RELATED-RELATED"/>
    <property type="match status" value="1"/>
</dbReference>
<evidence type="ECO:0000313" key="2">
    <source>
        <dbReference type="EMBL" id="PLR36453.1"/>
    </source>
</evidence>
<organism evidence="2 3">
    <name type="scientific">Chimaeribacter coloradensis</name>
    <dbReference type="NCBI Taxonomy" id="2060068"/>
    <lineage>
        <taxon>Bacteria</taxon>
        <taxon>Pseudomonadati</taxon>
        <taxon>Pseudomonadota</taxon>
        <taxon>Gammaproteobacteria</taxon>
        <taxon>Enterobacterales</taxon>
        <taxon>Yersiniaceae</taxon>
        <taxon>Chimaeribacter</taxon>
    </lineage>
</organism>
<dbReference type="InterPro" id="IPR000182">
    <property type="entry name" value="GNAT_dom"/>
</dbReference>
<dbReference type="Proteomes" id="UP000234503">
    <property type="component" value="Unassembled WGS sequence"/>
</dbReference>
<name>A0A2N5E5M2_9GAMM</name>
<keyword evidence="2" id="KW-0808">Transferase</keyword>
<comment type="caution">
    <text evidence="2">The sequence shown here is derived from an EMBL/GenBank/DDBJ whole genome shotgun (WGS) entry which is preliminary data.</text>
</comment>
<dbReference type="InterPro" id="IPR051531">
    <property type="entry name" value="N-acetyltransferase"/>
</dbReference>
<gene>
    <name evidence="2" type="ORF">CYR32_08840</name>
</gene>
<keyword evidence="3" id="KW-1185">Reference proteome</keyword>
<dbReference type="AlphaFoldDB" id="A0A2N5E5M2"/>
<accession>A0A2N5E5M2</accession>